<keyword evidence="1" id="KW-0812">Transmembrane</keyword>
<organism evidence="2 3">
    <name type="scientific">Asanoa ferruginea</name>
    <dbReference type="NCBI Taxonomy" id="53367"/>
    <lineage>
        <taxon>Bacteria</taxon>
        <taxon>Bacillati</taxon>
        <taxon>Actinomycetota</taxon>
        <taxon>Actinomycetes</taxon>
        <taxon>Micromonosporales</taxon>
        <taxon>Micromonosporaceae</taxon>
        <taxon>Asanoa</taxon>
    </lineage>
</organism>
<gene>
    <name evidence="2" type="ORF">DFJ67_3227</name>
</gene>
<reference evidence="2 3" key="1">
    <citation type="submission" date="2018-08" db="EMBL/GenBank/DDBJ databases">
        <title>Sequencing the genomes of 1000 actinobacteria strains.</title>
        <authorList>
            <person name="Klenk H.-P."/>
        </authorList>
    </citation>
    <scope>NUCLEOTIDE SEQUENCE [LARGE SCALE GENOMIC DNA]</scope>
    <source>
        <strain evidence="2 3">DSM 44099</strain>
    </source>
</reference>
<evidence type="ECO:0000256" key="1">
    <source>
        <dbReference type="SAM" id="Phobius"/>
    </source>
</evidence>
<dbReference type="RefSeq" id="WP_116068627.1">
    <property type="nucleotide sequence ID" value="NZ_BONB01000020.1"/>
</dbReference>
<dbReference type="Proteomes" id="UP000256913">
    <property type="component" value="Unassembled WGS sequence"/>
</dbReference>
<protein>
    <submittedName>
        <fullName evidence="2">Uncharacterized protein</fullName>
    </submittedName>
</protein>
<proteinExistence type="predicted"/>
<keyword evidence="1" id="KW-0472">Membrane</keyword>
<sequence length="91" mass="9457">MKRTGKAALWLVAAHVAVLAACGVGVLTQSDQVPEGQCEGIGWGCTMSPRDGSLFVLVLWVLPAALVSLLVCLVTVGVVAAIRDRRRKGSG</sequence>
<accession>A0A3D9ZU61</accession>
<dbReference type="AlphaFoldDB" id="A0A3D9ZU61"/>
<evidence type="ECO:0000313" key="3">
    <source>
        <dbReference type="Proteomes" id="UP000256913"/>
    </source>
</evidence>
<feature type="transmembrane region" description="Helical" evidence="1">
    <location>
        <begin position="54"/>
        <end position="82"/>
    </location>
</feature>
<keyword evidence="3" id="KW-1185">Reference proteome</keyword>
<dbReference type="PROSITE" id="PS51257">
    <property type="entry name" value="PROKAR_LIPOPROTEIN"/>
    <property type="match status" value="1"/>
</dbReference>
<evidence type="ECO:0000313" key="2">
    <source>
        <dbReference type="EMBL" id="REF97230.1"/>
    </source>
</evidence>
<dbReference type="EMBL" id="QUMQ01000001">
    <property type="protein sequence ID" value="REF97230.1"/>
    <property type="molecule type" value="Genomic_DNA"/>
</dbReference>
<name>A0A3D9ZU61_9ACTN</name>
<comment type="caution">
    <text evidence="2">The sequence shown here is derived from an EMBL/GenBank/DDBJ whole genome shotgun (WGS) entry which is preliminary data.</text>
</comment>
<keyword evidence="1" id="KW-1133">Transmembrane helix</keyword>